<dbReference type="GeneID" id="92726157"/>
<dbReference type="Gene3D" id="2.60.15.10">
    <property type="entry name" value="F0F1 ATP synthase delta/epsilon subunit, N-terminal"/>
    <property type="match status" value="1"/>
</dbReference>
<dbReference type="OMA" id="HIPMLAV"/>
<keyword evidence="5 8" id="KW-0472">Membrane</keyword>
<keyword evidence="8" id="KW-0375">Hydrogen ion transport</keyword>
<organism evidence="11 12">
    <name type="scientific">Corynebacterium kroppenstedtii</name>
    <dbReference type="NCBI Taxonomy" id="161879"/>
    <lineage>
        <taxon>Bacteria</taxon>
        <taxon>Bacillati</taxon>
        <taxon>Actinomycetota</taxon>
        <taxon>Actinomycetes</taxon>
        <taxon>Mycobacteriales</taxon>
        <taxon>Corynebacteriaceae</taxon>
        <taxon>Corynebacterium</taxon>
    </lineage>
</organism>
<dbReference type="GO" id="GO:0045259">
    <property type="term" value="C:proton-transporting ATP synthase complex"/>
    <property type="evidence" value="ECO:0007669"/>
    <property type="project" value="UniProtKB-KW"/>
</dbReference>
<dbReference type="Pfam" id="PF02823">
    <property type="entry name" value="ATP-synt_DE_N"/>
    <property type="match status" value="1"/>
</dbReference>
<comment type="function">
    <text evidence="8">Produces ATP from ADP in the presence of a proton gradient across the membrane.</text>
</comment>
<evidence type="ECO:0000256" key="7">
    <source>
        <dbReference type="ARBA" id="ARBA00023310"/>
    </source>
</evidence>
<dbReference type="NCBIfam" id="NF001852">
    <property type="entry name" value="PRK00571.2-5"/>
    <property type="match status" value="1"/>
</dbReference>
<dbReference type="OrthoDB" id="9791445at2"/>
<evidence type="ECO:0000256" key="1">
    <source>
        <dbReference type="ARBA" id="ARBA00004202"/>
    </source>
</evidence>
<protein>
    <recommendedName>
        <fullName evidence="8">ATP synthase epsilon chain</fullName>
    </recommendedName>
    <alternativeName>
        <fullName evidence="8">ATP synthase F1 sector epsilon subunit</fullName>
    </alternativeName>
    <alternativeName>
        <fullName evidence="8">F-ATPase epsilon subunit</fullName>
    </alternativeName>
</protein>
<keyword evidence="4 8" id="KW-0406">Ion transport</keyword>
<comment type="similarity">
    <text evidence="2 8 9">Belongs to the ATPase epsilon chain family.</text>
</comment>
<accession>A0A133Z6W2</accession>
<dbReference type="SMR" id="A0A133Z6W2"/>
<dbReference type="NCBIfam" id="TIGR01216">
    <property type="entry name" value="ATP_synt_epsi"/>
    <property type="match status" value="1"/>
</dbReference>
<dbReference type="GO" id="GO:0005524">
    <property type="term" value="F:ATP binding"/>
    <property type="evidence" value="ECO:0007669"/>
    <property type="project" value="UniProtKB-UniRule"/>
</dbReference>
<evidence type="ECO:0000256" key="9">
    <source>
        <dbReference type="RuleBase" id="RU003656"/>
    </source>
</evidence>
<dbReference type="InterPro" id="IPR036771">
    <property type="entry name" value="ATPsynth_dsu/esu_N"/>
</dbReference>
<keyword evidence="8" id="KW-1003">Cell membrane</keyword>
<reference evidence="11 12" key="1">
    <citation type="submission" date="2017-08" db="EMBL/GenBank/DDBJ databases">
        <title>Infants hospitalized years apart are colonized by the same room-sourced microbial strains.</title>
        <authorList>
            <person name="Brooks B."/>
            <person name="Olm M.R."/>
            <person name="Firek B.A."/>
            <person name="Baker R."/>
            <person name="Thomas B.C."/>
            <person name="Morowitz M.J."/>
            <person name="Banfield J.F."/>
        </authorList>
    </citation>
    <scope>NUCLEOTIDE SEQUENCE [LARGE SCALE GENOMIC DNA]</scope>
    <source>
        <strain evidence="11">S2_003_000_R1_3</strain>
    </source>
</reference>
<comment type="caution">
    <text evidence="11">The sequence shown here is derived from an EMBL/GenBank/DDBJ whole genome shotgun (WGS) entry which is preliminary data.</text>
</comment>
<evidence type="ECO:0000256" key="8">
    <source>
        <dbReference type="HAMAP-Rule" id="MF_00530"/>
    </source>
</evidence>
<dbReference type="HAMAP" id="MF_00530">
    <property type="entry name" value="ATP_synth_epsil_bac"/>
    <property type="match status" value="1"/>
</dbReference>
<dbReference type="Proteomes" id="UP000249432">
    <property type="component" value="Unassembled WGS sequence"/>
</dbReference>
<dbReference type="PANTHER" id="PTHR13822">
    <property type="entry name" value="ATP SYNTHASE DELTA/EPSILON CHAIN"/>
    <property type="match status" value="1"/>
</dbReference>
<dbReference type="GO" id="GO:0005886">
    <property type="term" value="C:plasma membrane"/>
    <property type="evidence" value="ECO:0007669"/>
    <property type="project" value="UniProtKB-SubCell"/>
</dbReference>
<keyword evidence="3 8" id="KW-0813">Transport</keyword>
<dbReference type="GO" id="GO:0046933">
    <property type="term" value="F:proton-transporting ATP synthase activity, rotational mechanism"/>
    <property type="evidence" value="ECO:0007669"/>
    <property type="project" value="UniProtKB-UniRule"/>
</dbReference>
<proteinExistence type="inferred from homology"/>
<evidence type="ECO:0000256" key="3">
    <source>
        <dbReference type="ARBA" id="ARBA00022448"/>
    </source>
</evidence>
<keyword evidence="6 8" id="KW-0139">CF(1)</keyword>
<keyword evidence="7 8" id="KW-0066">ATP synthesis</keyword>
<comment type="subcellular location">
    <subcellularLocation>
        <location evidence="1 8">Cell membrane</location>
        <topology evidence="1 8">Peripheral membrane protein</topology>
    </subcellularLocation>
</comment>
<dbReference type="PANTHER" id="PTHR13822:SF10">
    <property type="entry name" value="ATP SYNTHASE EPSILON CHAIN, CHLOROPLASTIC"/>
    <property type="match status" value="1"/>
</dbReference>
<gene>
    <name evidence="8" type="primary">atpC</name>
    <name evidence="11" type="ORF">DI525_06895</name>
</gene>
<evidence type="ECO:0000256" key="5">
    <source>
        <dbReference type="ARBA" id="ARBA00023136"/>
    </source>
</evidence>
<evidence type="ECO:0000256" key="10">
    <source>
        <dbReference type="SAM" id="MobiDB-lite"/>
    </source>
</evidence>
<evidence type="ECO:0000313" key="12">
    <source>
        <dbReference type="Proteomes" id="UP000249432"/>
    </source>
</evidence>
<comment type="subunit">
    <text evidence="8 9">F-type ATPases have 2 components, CF(1) - the catalytic core - and CF(0) - the membrane proton channel. CF(1) has five subunits: alpha(3), beta(3), gamma(1), delta(1), epsilon(1). CF(0) has three main subunits: a, b and c.</text>
</comment>
<dbReference type="InterPro" id="IPR020546">
    <property type="entry name" value="ATP_synth_F1_dsu/esu_N"/>
</dbReference>
<feature type="region of interest" description="Disordered" evidence="10">
    <location>
        <begin position="94"/>
        <end position="125"/>
    </location>
</feature>
<sequence length="125" mass="13226">MAEIATELVSVERALWSGAATSVTAQTTEGEIGILPGHEPILGQLVENGVVIIRTTDGEKKVAAVQGGFLSVGKHKVSILADHATWSSEVDVSSAEQSYKGSDTDSHDRAQAQSELRAVQRAKEK</sequence>
<dbReference type="NCBIfam" id="NF009977">
    <property type="entry name" value="PRK13442.1"/>
    <property type="match status" value="1"/>
</dbReference>
<dbReference type="InterPro" id="IPR001469">
    <property type="entry name" value="ATP_synth_F1_dsu/esu"/>
</dbReference>
<evidence type="ECO:0000256" key="6">
    <source>
        <dbReference type="ARBA" id="ARBA00023196"/>
    </source>
</evidence>
<evidence type="ECO:0000256" key="2">
    <source>
        <dbReference type="ARBA" id="ARBA00005712"/>
    </source>
</evidence>
<dbReference type="SUPFAM" id="SSF51344">
    <property type="entry name" value="Epsilon subunit of F1F0-ATP synthase N-terminal domain"/>
    <property type="match status" value="1"/>
</dbReference>
<dbReference type="EMBL" id="QFRA01000016">
    <property type="protein sequence ID" value="PZR04480.1"/>
    <property type="molecule type" value="Genomic_DNA"/>
</dbReference>
<dbReference type="CDD" id="cd12152">
    <property type="entry name" value="F1-ATPase_delta"/>
    <property type="match status" value="1"/>
</dbReference>
<evidence type="ECO:0000313" key="11">
    <source>
        <dbReference type="EMBL" id="PZR04480.1"/>
    </source>
</evidence>
<dbReference type="RefSeq" id="WP_012731905.1">
    <property type="nucleotide sequence ID" value="NZ_CAKZHK010000009.1"/>
</dbReference>
<name>A0A133Z6W2_9CORY</name>
<evidence type="ECO:0000256" key="4">
    <source>
        <dbReference type="ARBA" id="ARBA00023065"/>
    </source>
</evidence>
<dbReference type="AlphaFoldDB" id="A0A133Z6W2"/>